<name>A0A5C6CFF4_9BACT</name>
<evidence type="ECO:0000313" key="4">
    <source>
        <dbReference type="EMBL" id="TWU22161.1"/>
    </source>
</evidence>
<dbReference type="PROSITE" id="PS50297">
    <property type="entry name" value="ANK_REP_REGION"/>
    <property type="match status" value="2"/>
</dbReference>
<comment type="caution">
    <text evidence="4">The sequence shown here is derived from an EMBL/GenBank/DDBJ whole genome shotgun (WGS) entry which is preliminary data.</text>
</comment>
<keyword evidence="2 3" id="KW-0040">ANK repeat</keyword>
<feature type="repeat" description="ANK" evidence="3">
    <location>
        <begin position="102"/>
        <end position="134"/>
    </location>
</feature>
<dbReference type="PANTHER" id="PTHR24171">
    <property type="entry name" value="ANKYRIN REPEAT DOMAIN-CONTAINING PROTEIN 39-RELATED"/>
    <property type="match status" value="1"/>
</dbReference>
<dbReference type="Gene3D" id="1.25.40.20">
    <property type="entry name" value="Ankyrin repeat-containing domain"/>
    <property type="match status" value="1"/>
</dbReference>
<dbReference type="OrthoDB" id="262096at2"/>
<dbReference type="SUPFAM" id="SSF48403">
    <property type="entry name" value="Ankyrin repeat"/>
    <property type="match status" value="1"/>
</dbReference>
<gene>
    <name evidence="4" type="ORF">Pla52o_32140</name>
</gene>
<dbReference type="InterPro" id="IPR002110">
    <property type="entry name" value="Ankyrin_rpt"/>
</dbReference>
<dbReference type="SMART" id="SM00248">
    <property type="entry name" value="ANK"/>
    <property type="match status" value="5"/>
</dbReference>
<keyword evidence="1" id="KW-0677">Repeat</keyword>
<dbReference type="Proteomes" id="UP000316304">
    <property type="component" value="Unassembled WGS sequence"/>
</dbReference>
<proteinExistence type="predicted"/>
<dbReference type="Pfam" id="PF12796">
    <property type="entry name" value="Ank_2"/>
    <property type="match status" value="1"/>
</dbReference>
<sequence length="215" mass="23091">MHPDYRLNDAIHSGCTADFNDAVDAGADVSFPDWKGQEPLEVAMRCARADMAQQLIELGADPNGAVGKRQDRLIHAAARRKDFGFVRLLLSAGVPPNSRGTCDRTALHFAANAGLQYMVSDLLAHNANPNSSDTSGDTPLHLAARAGQPGTVRQLLGASADARRPNNMLYTPIHEAAAKGHTEIAVALLKHRESDRCVRSIRRSLLPGSERGRAA</sequence>
<accession>A0A5C6CFF4</accession>
<feature type="repeat" description="ANK" evidence="3">
    <location>
        <begin position="135"/>
        <end position="167"/>
    </location>
</feature>
<reference evidence="4 5" key="1">
    <citation type="submission" date="2019-02" db="EMBL/GenBank/DDBJ databases">
        <title>Deep-cultivation of Planctomycetes and their phenomic and genomic characterization uncovers novel biology.</title>
        <authorList>
            <person name="Wiegand S."/>
            <person name="Jogler M."/>
            <person name="Boedeker C."/>
            <person name="Pinto D."/>
            <person name="Vollmers J."/>
            <person name="Rivas-Marin E."/>
            <person name="Kohn T."/>
            <person name="Peeters S.H."/>
            <person name="Heuer A."/>
            <person name="Rast P."/>
            <person name="Oberbeckmann S."/>
            <person name="Bunk B."/>
            <person name="Jeske O."/>
            <person name="Meyerdierks A."/>
            <person name="Storesund J.E."/>
            <person name="Kallscheuer N."/>
            <person name="Luecker S."/>
            <person name="Lage O.M."/>
            <person name="Pohl T."/>
            <person name="Merkel B.J."/>
            <person name="Hornburger P."/>
            <person name="Mueller R.-W."/>
            <person name="Bruemmer F."/>
            <person name="Labrenz M."/>
            <person name="Spormann A.M."/>
            <person name="Op Den Camp H."/>
            <person name="Overmann J."/>
            <person name="Amann R."/>
            <person name="Jetten M.S.M."/>
            <person name="Mascher T."/>
            <person name="Medema M.H."/>
            <person name="Devos D.P."/>
            <person name="Kaster A.-K."/>
            <person name="Ovreas L."/>
            <person name="Rohde M."/>
            <person name="Galperin M.Y."/>
            <person name="Jogler C."/>
        </authorList>
    </citation>
    <scope>NUCLEOTIDE SEQUENCE [LARGE SCALE GENOMIC DNA]</scope>
    <source>
        <strain evidence="4 5">Pla52o</strain>
    </source>
</reference>
<feature type="repeat" description="ANK" evidence="3">
    <location>
        <begin position="35"/>
        <end position="63"/>
    </location>
</feature>
<dbReference type="InterPro" id="IPR036770">
    <property type="entry name" value="Ankyrin_rpt-contain_sf"/>
</dbReference>
<evidence type="ECO:0000256" key="1">
    <source>
        <dbReference type="ARBA" id="ARBA00022737"/>
    </source>
</evidence>
<dbReference type="EMBL" id="SJPT01000005">
    <property type="protein sequence ID" value="TWU22161.1"/>
    <property type="molecule type" value="Genomic_DNA"/>
</dbReference>
<dbReference type="AlphaFoldDB" id="A0A5C6CFF4"/>
<evidence type="ECO:0000256" key="3">
    <source>
        <dbReference type="PROSITE-ProRule" id="PRU00023"/>
    </source>
</evidence>
<dbReference type="PROSITE" id="PS50088">
    <property type="entry name" value="ANK_REPEAT"/>
    <property type="match status" value="3"/>
</dbReference>
<evidence type="ECO:0000256" key="2">
    <source>
        <dbReference type="ARBA" id="ARBA00023043"/>
    </source>
</evidence>
<evidence type="ECO:0000313" key="5">
    <source>
        <dbReference type="Proteomes" id="UP000316304"/>
    </source>
</evidence>
<keyword evidence="5" id="KW-1185">Reference proteome</keyword>
<organism evidence="4 5">
    <name type="scientific">Novipirellula galeiformis</name>
    <dbReference type="NCBI Taxonomy" id="2528004"/>
    <lineage>
        <taxon>Bacteria</taxon>
        <taxon>Pseudomonadati</taxon>
        <taxon>Planctomycetota</taxon>
        <taxon>Planctomycetia</taxon>
        <taxon>Pirellulales</taxon>
        <taxon>Pirellulaceae</taxon>
        <taxon>Novipirellula</taxon>
    </lineage>
</organism>
<dbReference type="Pfam" id="PF00023">
    <property type="entry name" value="Ank"/>
    <property type="match status" value="1"/>
</dbReference>
<dbReference type="RefSeq" id="WP_146595384.1">
    <property type="nucleotide sequence ID" value="NZ_SJPT01000005.1"/>
</dbReference>
<protein>
    <submittedName>
        <fullName evidence="4">Ankyrin repeats (3 copies)</fullName>
    </submittedName>
</protein>